<dbReference type="Pfam" id="PF08395">
    <property type="entry name" value="7tm_7"/>
    <property type="match status" value="1"/>
</dbReference>
<accession>A0AAV1JQR2</accession>
<name>A0AAV1JQR2_9NEOP</name>
<organism evidence="7 8">
    <name type="scientific">Leptosia nina</name>
    <dbReference type="NCBI Taxonomy" id="320188"/>
    <lineage>
        <taxon>Eukaryota</taxon>
        <taxon>Metazoa</taxon>
        <taxon>Ecdysozoa</taxon>
        <taxon>Arthropoda</taxon>
        <taxon>Hexapoda</taxon>
        <taxon>Insecta</taxon>
        <taxon>Pterygota</taxon>
        <taxon>Neoptera</taxon>
        <taxon>Endopterygota</taxon>
        <taxon>Lepidoptera</taxon>
        <taxon>Glossata</taxon>
        <taxon>Ditrysia</taxon>
        <taxon>Papilionoidea</taxon>
        <taxon>Pieridae</taxon>
        <taxon>Pierinae</taxon>
        <taxon>Leptosia</taxon>
    </lineage>
</organism>
<comment type="subcellular location">
    <subcellularLocation>
        <location evidence="1 6">Cell membrane</location>
        <topology evidence="1 6">Multi-pass membrane protein</topology>
    </subcellularLocation>
</comment>
<dbReference type="EMBL" id="CAVLEF010000122">
    <property type="protein sequence ID" value="CAK1551195.1"/>
    <property type="molecule type" value="Genomic_DNA"/>
</dbReference>
<keyword evidence="5 6" id="KW-0472">Membrane</keyword>
<keyword evidence="8" id="KW-1185">Reference proteome</keyword>
<gene>
    <name evidence="7" type="ORF">LNINA_LOCUS10358</name>
</gene>
<protein>
    <recommendedName>
        <fullName evidence="6">Gustatory receptor</fullName>
    </recommendedName>
</protein>
<keyword evidence="3 6" id="KW-0812">Transmembrane</keyword>
<evidence type="ECO:0000256" key="6">
    <source>
        <dbReference type="RuleBase" id="RU363108"/>
    </source>
</evidence>
<evidence type="ECO:0000256" key="2">
    <source>
        <dbReference type="ARBA" id="ARBA00022475"/>
    </source>
</evidence>
<comment type="similarity">
    <text evidence="6">Belongs to the insect chemoreceptor superfamily. Gustatory receptor (GR) family.</text>
</comment>
<comment type="function">
    <text evidence="6">Gustatory receptor which mediates acceptance or avoidance behavior, depending on its substrates.</text>
</comment>
<evidence type="ECO:0000256" key="1">
    <source>
        <dbReference type="ARBA" id="ARBA00004651"/>
    </source>
</evidence>
<evidence type="ECO:0000256" key="3">
    <source>
        <dbReference type="ARBA" id="ARBA00022692"/>
    </source>
</evidence>
<evidence type="ECO:0000256" key="4">
    <source>
        <dbReference type="ARBA" id="ARBA00022989"/>
    </source>
</evidence>
<sequence length="390" mass="45028">MSSKTTSNDVQNIKNTFTSLNPLLKIFGLNCDTFQCEKTILSLIAFLLPAVIIGCADAYSMYYKLQHTYSQVTMSIKYVDGLQVIFDYFQYLIDLYVVYKTGVYIQNYYNTYRKIDENLALKYCSAVQKKLRIIVIYFGFIWLFSCACDYGAWIYTSGFDIATSFFMSYVFILIKILTSIDMTSHILHVEYRLSIIGDIAESMCNKNVWATEERPAKVLVRRRDILTEIQCLKKCYLWIIELNGFINQVFGARVLLNSLSILIDMVRFTNITARLLLGSQHLTRHGKSVFPEVSTVMRFLTCVAVLYNLAKHCELAYKKRERIIDIIDRTIVFKEPGEDVKVTLLELQQLIQARPVDFTLHNLTRIDYSLLGSMTSIVVTYTIILLQSVN</sequence>
<dbReference type="GO" id="GO:0005886">
    <property type="term" value="C:plasma membrane"/>
    <property type="evidence" value="ECO:0007669"/>
    <property type="project" value="UniProtKB-SubCell"/>
</dbReference>
<feature type="transmembrane region" description="Helical" evidence="6">
    <location>
        <begin position="134"/>
        <end position="155"/>
    </location>
</feature>
<dbReference type="InterPro" id="IPR013604">
    <property type="entry name" value="7TM_chemorcpt"/>
</dbReference>
<keyword evidence="6" id="KW-0807">Transducer</keyword>
<comment type="caution">
    <text evidence="6">Lacks conserved residue(s) required for the propagation of feature annotation.</text>
</comment>
<dbReference type="GO" id="GO:0007165">
    <property type="term" value="P:signal transduction"/>
    <property type="evidence" value="ECO:0007669"/>
    <property type="project" value="UniProtKB-KW"/>
</dbReference>
<proteinExistence type="inferred from homology"/>
<keyword evidence="4 6" id="KW-1133">Transmembrane helix</keyword>
<keyword evidence="6" id="KW-0675">Receptor</keyword>
<dbReference type="AlphaFoldDB" id="A0AAV1JQR2"/>
<evidence type="ECO:0000256" key="5">
    <source>
        <dbReference type="ARBA" id="ARBA00023136"/>
    </source>
</evidence>
<feature type="transmembrane region" description="Helical" evidence="6">
    <location>
        <begin position="368"/>
        <end position="389"/>
    </location>
</feature>
<evidence type="ECO:0000313" key="8">
    <source>
        <dbReference type="Proteomes" id="UP001497472"/>
    </source>
</evidence>
<feature type="transmembrane region" description="Helical" evidence="6">
    <location>
        <begin position="40"/>
        <end position="59"/>
    </location>
</feature>
<keyword evidence="2 6" id="KW-1003">Cell membrane</keyword>
<comment type="caution">
    <text evidence="7">The sequence shown here is derived from an EMBL/GenBank/DDBJ whole genome shotgun (WGS) entry which is preliminary data.</text>
</comment>
<dbReference type="GO" id="GO:0050909">
    <property type="term" value="P:sensory perception of taste"/>
    <property type="evidence" value="ECO:0007669"/>
    <property type="project" value="InterPro"/>
</dbReference>
<feature type="transmembrane region" description="Helical" evidence="6">
    <location>
        <begin position="161"/>
        <end position="178"/>
    </location>
</feature>
<reference evidence="7 8" key="1">
    <citation type="submission" date="2023-11" db="EMBL/GenBank/DDBJ databases">
        <authorList>
            <person name="Okamura Y."/>
        </authorList>
    </citation>
    <scope>NUCLEOTIDE SEQUENCE [LARGE SCALE GENOMIC DNA]</scope>
</reference>
<evidence type="ECO:0000313" key="7">
    <source>
        <dbReference type="EMBL" id="CAK1551195.1"/>
    </source>
</evidence>
<dbReference type="Proteomes" id="UP001497472">
    <property type="component" value="Unassembled WGS sequence"/>
</dbReference>